<dbReference type="PRINTS" id="PR00958">
    <property type="entry name" value="HOMSERKINASE"/>
</dbReference>
<dbReference type="GO" id="GO:0005737">
    <property type="term" value="C:cytoplasm"/>
    <property type="evidence" value="ECO:0007669"/>
    <property type="project" value="UniProtKB-SubCell"/>
</dbReference>
<dbReference type="Proteomes" id="UP000031938">
    <property type="component" value="Unassembled WGS sequence"/>
</dbReference>
<evidence type="ECO:0000256" key="5">
    <source>
        <dbReference type="ARBA" id="ARBA00022605"/>
    </source>
</evidence>
<dbReference type="EC" id="2.7.1.39" evidence="3 13"/>
<dbReference type="InterPro" id="IPR000870">
    <property type="entry name" value="Homoserine_kinase"/>
</dbReference>
<dbReference type="AlphaFoldDB" id="A0A0C2R500"/>
<evidence type="ECO:0000256" key="3">
    <source>
        <dbReference type="ARBA" id="ARBA00012078"/>
    </source>
</evidence>
<evidence type="ECO:0000259" key="14">
    <source>
        <dbReference type="Pfam" id="PF00288"/>
    </source>
</evidence>
<feature type="domain" description="GHMP kinase N-terminal" evidence="14">
    <location>
        <begin position="60"/>
        <end position="142"/>
    </location>
</feature>
<keyword evidence="7 13" id="KW-0791">Threonine biosynthesis</keyword>
<keyword evidence="5 13" id="KW-0028">Amino-acid biosynthesis</keyword>
<dbReference type="InterPro" id="IPR014721">
    <property type="entry name" value="Ribsml_uS5_D2-typ_fold_subgr"/>
</dbReference>
<dbReference type="Pfam" id="PF00288">
    <property type="entry name" value="GHMP_kinases_N"/>
    <property type="match status" value="1"/>
</dbReference>
<dbReference type="PROSITE" id="PS00627">
    <property type="entry name" value="GHMP_KINASES_ATP"/>
    <property type="match status" value="1"/>
</dbReference>
<evidence type="ECO:0000259" key="15">
    <source>
        <dbReference type="Pfam" id="PF08544"/>
    </source>
</evidence>
<evidence type="ECO:0000256" key="2">
    <source>
        <dbReference type="ARBA" id="ARBA00007370"/>
    </source>
</evidence>
<comment type="subcellular location">
    <subcellularLocation>
        <location evidence="13">Cytoplasm</location>
    </subcellularLocation>
</comment>
<dbReference type="InterPro" id="IPR020568">
    <property type="entry name" value="Ribosomal_Su5_D2-typ_SF"/>
</dbReference>
<dbReference type="UniPathway" id="UPA00050">
    <property type="reaction ID" value="UER00064"/>
</dbReference>
<dbReference type="GO" id="GO:0004413">
    <property type="term" value="F:homoserine kinase activity"/>
    <property type="evidence" value="ECO:0007669"/>
    <property type="project" value="UniProtKB-UniRule"/>
</dbReference>
<feature type="domain" description="GHMP kinase C-terminal" evidence="15">
    <location>
        <begin position="202"/>
        <end position="280"/>
    </location>
</feature>
<dbReference type="OrthoDB" id="9769912at2"/>
<evidence type="ECO:0000256" key="8">
    <source>
        <dbReference type="ARBA" id="ARBA00022741"/>
    </source>
</evidence>
<gene>
    <name evidence="13" type="primary">thrB</name>
    <name evidence="16" type="ORF">KP78_28840</name>
</gene>
<evidence type="ECO:0000256" key="7">
    <source>
        <dbReference type="ARBA" id="ARBA00022697"/>
    </source>
</evidence>
<dbReference type="InterPro" id="IPR006203">
    <property type="entry name" value="GHMP_knse_ATP-bd_CS"/>
</dbReference>
<dbReference type="PATRIC" id="fig|889306.3.peg.2898"/>
<dbReference type="PIRSF" id="PIRSF000676">
    <property type="entry name" value="Homoser_kin"/>
    <property type="match status" value="1"/>
</dbReference>
<dbReference type="EMBL" id="JXRP01000018">
    <property type="protein sequence ID" value="KIL45340.1"/>
    <property type="molecule type" value="Genomic_DNA"/>
</dbReference>
<dbReference type="GO" id="GO:0005524">
    <property type="term" value="F:ATP binding"/>
    <property type="evidence" value="ECO:0007669"/>
    <property type="project" value="UniProtKB-UniRule"/>
</dbReference>
<dbReference type="GO" id="GO:0009088">
    <property type="term" value="P:threonine biosynthetic process"/>
    <property type="evidence" value="ECO:0007669"/>
    <property type="project" value="UniProtKB-UniRule"/>
</dbReference>
<evidence type="ECO:0000256" key="11">
    <source>
        <dbReference type="ARBA" id="ARBA00049375"/>
    </source>
</evidence>
<keyword evidence="8 13" id="KW-0547">Nucleotide-binding</keyword>
<protein>
    <recommendedName>
        <fullName evidence="4 13">Homoserine kinase</fullName>
        <shortName evidence="13">HK</shortName>
        <shortName evidence="13">HSK</shortName>
        <ecNumber evidence="3 13">2.7.1.39</ecNumber>
    </recommendedName>
</protein>
<evidence type="ECO:0000313" key="17">
    <source>
        <dbReference type="Proteomes" id="UP000031938"/>
    </source>
</evidence>
<dbReference type="PANTHER" id="PTHR20861">
    <property type="entry name" value="HOMOSERINE/4-DIPHOSPHOCYTIDYL-2-C-METHYL-D-ERYTHRITOL KINASE"/>
    <property type="match status" value="1"/>
</dbReference>
<evidence type="ECO:0000256" key="6">
    <source>
        <dbReference type="ARBA" id="ARBA00022679"/>
    </source>
</evidence>
<keyword evidence="9 13" id="KW-0418">Kinase</keyword>
<evidence type="ECO:0000256" key="4">
    <source>
        <dbReference type="ARBA" id="ARBA00017858"/>
    </source>
</evidence>
<dbReference type="PANTHER" id="PTHR20861:SF1">
    <property type="entry name" value="HOMOSERINE KINASE"/>
    <property type="match status" value="1"/>
</dbReference>
<proteinExistence type="inferred from homology"/>
<feature type="binding site" evidence="13">
    <location>
        <begin position="89"/>
        <end position="99"/>
    </location>
    <ligand>
        <name>ATP</name>
        <dbReference type="ChEBI" id="CHEBI:30616"/>
    </ligand>
</feature>
<keyword evidence="6 13" id="KW-0808">Transferase</keyword>
<organism evidence="16 17">
    <name type="scientific">Jeotgalibacillus soli</name>
    <dbReference type="NCBI Taxonomy" id="889306"/>
    <lineage>
        <taxon>Bacteria</taxon>
        <taxon>Bacillati</taxon>
        <taxon>Bacillota</taxon>
        <taxon>Bacilli</taxon>
        <taxon>Bacillales</taxon>
        <taxon>Caryophanaceae</taxon>
        <taxon>Jeotgalibacillus</taxon>
    </lineage>
</organism>
<dbReference type="SUPFAM" id="SSF55060">
    <property type="entry name" value="GHMP Kinase, C-terminal domain"/>
    <property type="match status" value="1"/>
</dbReference>
<comment type="caution">
    <text evidence="16">The sequence shown here is derived from an EMBL/GenBank/DDBJ whole genome shotgun (WGS) entry which is preliminary data.</text>
</comment>
<dbReference type="InterPro" id="IPR006204">
    <property type="entry name" value="GHMP_kinase_N_dom"/>
</dbReference>
<evidence type="ECO:0000256" key="1">
    <source>
        <dbReference type="ARBA" id="ARBA00005015"/>
    </source>
</evidence>
<name>A0A0C2R500_9BACL</name>
<dbReference type="InterPro" id="IPR036554">
    <property type="entry name" value="GHMP_kinase_C_sf"/>
</dbReference>
<dbReference type="RefSeq" id="WP_041089664.1">
    <property type="nucleotide sequence ID" value="NZ_JXRP01000018.1"/>
</dbReference>
<dbReference type="NCBIfam" id="TIGR00191">
    <property type="entry name" value="thrB"/>
    <property type="match status" value="1"/>
</dbReference>
<dbReference type="InterPro" id="IPR013750">
    <property type="entry name" value="GHMP_kinase_C_dom"/>
</dbReference>
<keyword evidence="10 13" id="KW-0067">ATP-binding</keyword>
<evidence type="ECO:0000313" key="16">
    <source>
        <dbReference type="EMBL" id="KIL45340.1"/>
    </source>
</evidence>
<evidence type="ECO:0000256" key="12">
    <source>
        <dbReference type="ARBA" id="ARBA00049954"/>
    </source>
</evidence>
<evidence type="ECO:0000256" key="10">
    <source>
        <dbReference type="ARBA" id="ARBA00022840"/>
    </source>
</evidence>
<sequence length="312" mass="33897">MTFLPFSVKVPATSANLGPGFDSLGIAIDMYQTVKVMPADKWTVRYENVSHQHLSVNDDNLIMSTIRMIEERFQMKALPAQLVVHSSIPLARGMGSSAAAIAAGIEIADHLLTLNMTPHQKVTIASEIEGHPDNVSAAILGGITVSRFDNHELDMVSINSPDLSVVLMIPSEELSTILSRGALPEELHHKEAACSSAASNVMVAAILTNDWITAGRMMEKDQFHEPYRTKWLHSFSEVRDIARSMGAYGSTISGAGPSILILCPNDKGEELKKELTNSFSNYLCVLTKPSSEGITNTPFSEQNLTSVSTEKV</sequence>
<dbReference type="Gene3D" id="3.30.70.890">
    <property type="entry name" value="GHMP kinase, C-terminal domain"/>
    <property type="match status" value="1"/>
</dbReference>
<comment type="function">
    <text evidence="12 13">Catalyzes the ATP-dependent phosphorylation of L-homoserine to L-homoserine phosphate.</text>
</comment>
<keyword evidence="13" id="KW-0963">Cytoplasm</keyword>
<dbReference type="SUPFAM" id="SSF54211">
    <property type="entry name" value="Ribosomal protein S5 domain 2-like"/>
    <property type="match status" value="1"/>
</dbReference>
<keyword evidence="17" id="KW-1185">Reference proteome</keyword>
<evidence type="ECO:0000256" key="13">
    <source>
        <dbReference type="HAMAP-Rule" id="MF_00384"/>
    </source>
</evidence>
<dbReference type="HAMAP" id="MF_00384">
    <property type="entry name" value="Homoser_kinase"/>
    <property type="match status" value="1"/>
</dbReference>
<accession>A0A0C2R500</accession>
<comment type="similarity">
    <text evidence="2 13">Belongs to the GHMP kinase family. Homoserine kinase subfamily.</text>
</comment>
<evidence type="ECO:0000256" key="9">
    <source>
        <dbReference type="ARBA" id="ARBA00022777"/>
    </source>
</evidence>
<reference evidence="16 17" key="1">
    <citation type="submission" date="2015-01" db="EMBL/GenBank/DDBJ databases">
        <title>Genome sequencing of Jeotgalibacillus soli.</title>
        <authorList>
            <person name="Goh K.M."/>
            <person name="Chan K.-G."/>
            <person name="Yaakop A.S."/>
            <person name="Ee R."/>
            <person name="Gan H.M."/>
            <person name="Chan C.S."/>
        </authorList>
    </citation>
    <scope>NUCLEOTIDE SEQUENCE [LARGE SCALE GENOMIC DNA]</scope>
    <source>
        <strain evidence="16 17">P9</strain>
    </source>
</reference>
<comment type="pathway">
    <text evidence="1 13">Amino-acid biosynthesis; L-threonine biosynthesis; L-threonine from L-aspartate: step 4/5.</text>
</comment>
<dbReference type="Pfam" id="PF08544">
    <property type="entry name" value="GHMP_kinases_C"/>
    <property type="match status" value="1"/>
</dbReference>
<dbReference type="STRING" id="889306.KP78_28840"/>
<comment type="catalytic activity">
    <reaction evidence="11 13">
        <text>L-homoserine + ATP = O-phospho-L-homoserine + ADP + H(+)</text>
        <dbReference type="Rhea" id="RHEA:13985"/>
        <dbReference type="ChEBI" id="CHEBI:15378"/>
        <dbReference type="ChEBI" id="CHEBI:30616"/>
        <dbReference type="ChEBI" id="CHEBI:57476"/>
        <dbReference type="ChEBI" id="CHEBI:57590"/>
        <dbReference type="ChEBI" id="CHEBI:456216"/>
        <dbReference type="EC" id="2.7.1.39"/>
    </reaction>
</comment>
<dbReference type="Gene3D" id="3.30.230.10">
    <property type="match status" value="1"/>
</dbReference>